<organism evidence="2 3">
    <name type="scientific">Stenotrophomonas rhizophila</name>
    <dbReference type="NCBI Taxonomy" id="216778"/>
    <lineage>
        <taxon>Bacteria</taxon>
        <taxon>Pseudomonadati</taxon>
        <taxon>Pseudomonadota</taxon>
        <taxon>Gammaproteobacteria</taxon>
        <taxon>Lysobacterales</taxon>
        <taxon>Lysobacteraceae</taxon>
        <taxon>Stenotrophomonas</taxon>
    </lineage>
</organism>
<dbReference type="Proteomes" id="UP001226084">
    <property type="component" value="Unassembled WGS sequence"/>
</dbReference>
<feature type="compositionally biased region" description="Polar residues" evidence="1">
    <location>
        <begin position="33"/>
        <end position="42"/>
    </location>
</feature>
<evidence type="ECO:0000313" key="2">
    <source>
        <dbReference type="EMBL" id="MDQ1110370.1"/>
    </source>
</evidence>
<accession>A0AAP5AMS9</accession>
<comment type="caution">
    <text evidence="2">The sequence shown here is derived from an EMBL/GenBank/DDBJ whole genome shotgun (WGS) entry which is preliminary data.</text>
</comment>
<feature type="region of interest" description="Disordered" evidence="1">
    <location>
        <begin position="21"/>
        <end position="42"/>
    </location>
</feature>
<name>A0AAP5AMS9_9GAMM</name>
<sequence>MCTPEAVCSATAPSRAAARARCAPRHGGHPERQNTQSSKSSGFSMATIGTCVGLWKFSMADAEAGRRMMRLETLSEDLMIRLRQACPSQRRIAALAACAYAVEYAQVHDSAVLSVLGELNSARGVAASAIEKVKTLLEQADKQYFDLHDASDSSKDIGCLAAFSRARALSAMLFVVEEESLRSSSEAIYEAVSAVDDASAITLRVVSALV</sequence>
<evidence type="ECO:0000256" key="1">
    <source>
        <dbReference type="SAM" id="MobiDB-lite"/>
    </source>
</evidence>
<dbReference type="EMBL" id="JAUTAS010000001">
    <property type="protein sequence ID" value="MDQ1110370.1"/>
    <property type="molecule type" value="Genomic_DNA"/>
</dbReference>
<dbReference type="AlphaFoldDB" id="A0AAP5AMS9"/>
<gene>
    <name evidence="2" type="ORF">QE424_003529</name>
</gene>
<protein>
    <submittedName>
        <fullName evidence="2">Uncharacterized protein</fullName>
    </submittedName>
</protein>
<evidence type="ECO:0000313" key="3">
    <source>
        <dbReference type="Proteomes" id="UP001226084"/>
    </source>
</evidence>
<reference evidence="2" key="1">
    <citation type="submission" date="2023-07" db="EMBL/GenBank/DDBJ databases">
        <title>Functional and genomic diversity of the sorghum phyllosphere microbiome.</title>
        <authorList>
            <person name="Shade A."/>
        </authorList>
    </citation>
    <scope>NUCLEOTIDE SEQUENCE</scope>
    <source>
        <strain evidence="2">SORGH_AS_0457</strain>
    </source>
</reference>
<proteinExistence type="predicted"/>